<dbReference type="Gene3D" id="3.30.70.940">
    <property type="entry name" value="NusG, N-terminal domain"/>
    <property type="match status" value="1"/>
</dbReference>
<accession>A0A4R1BB31</accession>
<evidence type="ECO:0000259" key="4">
    <source>
        <dbReference type="SMART" id="SM00738"/>
    </source>
</evidence>
<comment type="caution">
    <text evidence="5">The sequence shown here is derived from an EMBL/GenBank/DDBJ whole genome shotgun (WGS) entry which is preliminary data.</text>
</comment>
<dbReference type="OrthoDB" id="9796143at2"/>
<dbReference type="SUPFAM" id="SSF50104">
    <property type="entry name" value="Translation proteins SH3-like domain"/>
    <property type="match status" value="1"/>
</dbReference>
<dbReference type="InterPro" id="IPR008991">
    <property type="entry name" value="Translation_prot_SH3-like_sf"/>
</dbReference>
<gene>
    <name evidence="5" type="ORF">EPD60_09155</name>
</gene>
<organism evidence="5 6">
    <name type="scientific">Flaviaesturariibacter flavus</name>
    <dbReference type="NCBI Taxonomy" id="2502780"/>
    <lineage>
        <taxon>Bacteria</taxon>
        <taxon>Pseudomonadati</taxon>
        <taxon>Bacteroidota</taxon>
        <taxon>Chitinophagia</taxon>
        <taxon>Chitinophagales</taxon>
        <taxon>Chitinophagaceae</taxon>
        <taxon>Flaviaestuariibacter</taxon>
    </lineage>
</organism>
<dbReference type="GO" id="GO:0031564">
    <property type="term" value="P:transcription antitermination"/>
    <property type="evidence" value="ECO:0007669"/>
    <property type="project" value="UniProtKB-KW"/>
</dbReference>
<reference evidence="5 6" key="1">
    <citation type="submission" date="2019-03" db="EMBL/GenBank/DDBJ databases">
        <authorList>
            <person name="Kim M.K.M."/>
        </authorList>
    </citation>
    <scope>NUCLEOTIDE SEQUENCE [LARGE SCALE GENOMIC DNA]</scope>
    <source>
        <strain evidence="5 6">17J68-12</strain>
    </source>
</reference>
<dbReference type="AlphaFoldDB" id="A0A4R1BB31"/>
<dbReference type="NCBIfam" id="NF033644">
    <property type="entry name" value="antiterm_UpxY"/>
    <property type="match status" value="1"/>
</dbReference>
<evidence type="ECO:0000313" key="5">
    <source>
        <dbReference type="EMBL" id="TCJ14164.1"/>
    </source>
</evidence>
<dbReference type="CDD" id="cd09895">
    <property type="entry name" value="NGN_SP_UpxY"/>
    <property type="match status" value="1"/>
</dbReference>
<dbReference type="EMBL" id="SJZI01000042">
    <property type="protein sequence ID" value="TCJ14164.1"/>
    <property type="molecule type" value="Genomic_DNA"/>
</dbReference>
<dbReference type="Pfam" id="PF00467">
    <property type="entry name" value="KOW"/>
    <property type="match status" value="1"/>
</dbReference>
<dbReference type="Pfam" id="PF02357">
    <property type="entry name" value="NusG"/>
    <property type="match status" value="1"/>
</dbReference>
<dbReference type="RefSeq" id="WP_131449021.1">
    <property type="nucleotide sequence ID" value="NZ_SJZI01000042.1"/>
</dbReference>
<dbReference type="InterPro" id="IPR043425">
    <property type="entry name" value="NusG-like"/>
</dbReference>
<proteinExistence type="predicted"/>
<keyword evidence="2" id="KW-0805">Transcription regulation</keyword>
<evidence type="ECO:0000313" key="6">
    <source>
        <dbReference type="Proteomes" id="UP000295334"/>
    </source>
</evidence>
<sequence>MSLKWYAIYTRPRWEKKVHHLLLQKGIESYCPLNKVHRKWSDRIKLIEEPLFKSYVFVRIAEEQRTEVRMTSGVVNFVYWDSKPAIIRDREIHTIKKFLDEHLDVEVVKVDWQPDQKVMVTAGPLMNAEGRVVQVHGKTVKVLIESLGYLLLAHVDKNKIISLQSAKV</sequence>
<dbReference type="GO" id="GO:0006354">
    <property type="term" value="P:DNA-templated transcription elongation"/>
    <property type="evidence" value="ECO:0007669"/>
    <property type="project" value="InterPro"/>
</dbReference>
<evidence type="ECO:0000256" key="1">
    <source>
        <dbReference type="ARBA" id="ARBA00022814"/>
    </source>
</evidence>
<dbReference type="PANTHER" id="PTHR30265:SF4">
    <property type="entry name" value="KOW MOTIF FAMILY PROTEIN, EXPRESSED"/>
    <property type="match status" value="1"/>
</dbReference>
<dbReference type="PANTHER" id="PTHR30265">
    <property type="entry name" value="RHO-INTERACTING TRANSCRIPTION TERMINATION FACTOR NUSG"/>
    <property type="match status" value="1"/>
</dbReference>
<dbReference type="InterPro" id="IPR036735">
    <property type="entry name" value="NGN_dom_sf"/>
</dbReference>
<feature type="domain" description="NusG-like N-terminal" evidence="4">
    <location>
        <begin position="2"/>
        <end position="99"/>
    </location>
</feature>
<protein>
    <submittedName>
        <fullName evidence="5">UpxY family transcription antiterminator</fullName>
    </submittedName>
</protein>
<dbReference type="InterPro" id="IPR005824">
    <property type="entry name" value="KOW"/>
</dbReference>
<evidence type="ECO:0000256" key="3">
    <source>
        <dbReference type="ARBA" id="ARBA00023163"/>
    </source>
</evidence>
<name>A0A4R1BB31_9BACT</name>
<dbReference type="SUPFAM" id="SSF82679">
    <property type="entry name" value="N-utilization substance G protein NusG, N-terminal domain"/>
    <property type="match status" value="1"/>
</dbReference>
<evidence type="ECO:0000256" key="2">
    <source>
        <dbReference type="ARBA" id="ARBA00023015"/>
    </source>
</evidence>
<keyword evidence="1" id="KW-0889">Transcription antitermination</keyword>
<keyword evidence="3" id="KW-0804">Transcription</keyword>
<dbReference type="SMART" id="SM00738">
    <property type="entry name" value="NGN"/>
    <property type="match status" value="1"/>
</dbReference>
<keyword evidence="6" id="KW-1185">Reference proteome</keyword>
<dbReference type="InterPro" id="IPR006645">
    <property type="entry name" value="NGN-like_dom"/>
</dbReference>
<dbReference type="Proteomes" id="UP000295334">
    <property type="component" value="Unassembled WGS sequence"/>
</dbReference>